<dbReference type="Proteomes" id="UP000231157">
    <property type="component" value="Unassembled WGS sequence"/>
</dbReference>
<keyword evidence="1" id="KW-0472">Membrane</keyword>
<comment type="caution">
    <text evidence="2">The sequence shown here is derived from an EMBL/GenBank/DDBJ whole genome shotgun (WGS) entry which is preliminary data.</text>
</comment>
<feature type="transmembrane region" description="Helical" evidence="1">
    <location>
        <begin position="70"/>
        <end position="93"/>
    </location>
</feature>
<evidence type="ECO:0000313" key="3">
    <source>
        <dbReference type="Proteomes" id="UP000231157"/>
    </source>
</evidence>
<keyword evidence="1" id="KW-0812">Transmembrane</keyword>
<organism evidence="2 3">
    <name type="scientific">Candidatus Harrisonbacteria bacterium CG10_big_fil_rev_8_21_14_0_10_40_38</name>
    <dbReference type="NCBI Taxonomy" id="1974583"/>
    <lineage>
        <taxon>Bacteria</taxon>
        <taxon>Candidatus Harrisoniibacteriota</taxon>
    </lineage>
</organism>
<accession>A0A2H0USU5</accession>
<gene>
    <name evidence="2" type="ORF">COU07_01085</name>
</gene>
<dbReference type="AlphaFoldDB" id="A0A2H0USU5"/>
<proteinExistence type="predicted"/>
<evidence type="ECO:0000256" key="1">
    <source>
        <dbReference type="SAM" id="Phobius"/>
    </source>
</evidence>
<keyword evidence="1" id="KW-1133">Transmembrane helix</keyword>
<name>A0A2H0USU5_9BACT</name>
<feature type="transmembrane region" description="Helical" evidence="1">
    <location>
        <begin position="100"/>
        <end position="121"/>
    </location>
</feature>
<reference evidence="3" key="1">
    <citation type="submission" date="2017-09" db="EMBL/GenBank/DDBJ databases">
        <title>Depth-based differentiation of microbial function through sediment-hosted aquifers and enrichment of novel symbionts in the deep terrestrial subsurface.</title>
        <authorList>
            <person name="Probst A.J."/>
            <person name="Ladd B."/>
            <person name="Jarett J.K."/>
            <person name="Geller-Mcgrath D.E."/>
            <person name="Sieber C.M.K."/>
            <person name="Emerson J.B."/>
            <person name="Anantharaman K."/>
            <person name="Thomas B.C."/>
            <person name="Malmstrom R."/>
            <person name="Stieglmeier M."/>
            <person name="Klingl A."/>
            <person name="Woyke T."/>
            <person name="Ryan C.M."/>
            <person name="Banfield J.F."/>
        </authorList>
    </citation>
    <scope>NUCLEOTIDE SEQUENCE [LARGE SCALE GENOMIC DNA]</scope>
</reference>
<dbReference type="EMBL" id="PFAZ01000001">
    <property type="protein sequence ID" value="PIR89478.1"/>
    <property type="molecule type" value="Genomic_DNA"/>
</dbReference>
<evidence type="ECO:0000313" key="2">
    <source>
        <dbReference type="EMBL" id="PIR89478.1"/>
    </source>
</evidence>
<sequence>MKYFLSILLFYSFIFLSTFSPFFHGVMNHSDCIAASMNGVDCPEGNVFSYLKFHLGVFKSFAQILLVQPFLIFINLSVLLTLSFLLWFIILFFSAKAFYFLRIVFSSIIVFFCDFILWLSFYKTSPPYFLRA</sequence>
<protein>
    <submittedName>
        <fullName evidence="2">Uncharacterized protein</fullName>
    </submittedName>
</protein>